<dbReference type="EMBL" id="JAJTTC010000008">
    <property type="protein sequence ID" value="MCF0064642.1"/>
    <property type="molecule type" value="Genomic_DNA"/>
</dbReference>
<protein>
    <submittedName>
        <fullName evidence="1">T9SS type A sorting domain-containing protein</fullName>
    </submittedName>
</protein>
<dbReference type="InterPro" id="IPR026444">
    <property type="entry name" value="Secre_tail"/>
</dbReference>
<organism evidence="1 2">
    <name type="scientific">Dyadobacter chenwenxiniae</name>
    <dbReference type="NCBI Taxonomy" id="2906456"/>
    <lineage>
        <taxon>Bacteria</taxon>
        <taxon>Pseudomonadati</taxon>
        <taxon>Bacteroidota</taxon>
        <taxon>Cytophagia</taxon>
        <taxon>Cytophagales</taxon>
        <taxon>Spirosomataceae</taxon>
        <taxon>Dyadobacter</taxon>
    </lineage>
</organism>
<gene>
    <name evidence="1" type="ORF">LXM26_24240</name>
</gene>
<dbReference type="NCBIfam" id="TIGR04183">
    <property type="entry name" value="Por_Secre_tail"/>
    <property type="match status" value="1"/>
</dbReference>
<dbReference type="AlphaFoldDB" id="A0A9X1PNI4"/>
<comment type="caution">
    <text evidence="1">The sequence shown here is derived from an EMBL/GenBank/DDBJ whole genome shotgun (WGS) entry which is preliminary data.</text>
</comment>
<name>A0A9X1PNI4_9BACT</name>
<dbReference type="Gene3D" id="2.60.40.10">
    <property type="entry name" value="Immunoglobulins"/>
    <property type="match status" value="1"/>
</dbReference>
<proteinExistence type="predicted"/>
<dbReference type="Proteomes" id="UP001139000">
    <property type="component" value="Unassembled WGS sequence"/>
</dbReference>
<dbReference type="RefSeq" id="WP_234657591.1">
    <property type="nucleotide sequence ID" value="NZ_CP094997.1"/>
</dbReference>
<reference evidence="1" key="1">
    <citation type="submission" date="2021-12" db="EMBL/GenBank/DDBJ databases">
        <title>Novel species in genus Dyadobacter.</title>
        <authorList>
            <person name="Ma C."/>
        </authorList>
    </citation>
    <scope>NUCLEOTIDE SEQUENCE</scope>
    <source>
        <strain evidence="1">LJ419</strain>
    </source>
</reference>
<accession>A0A9X1PNI4</accession>
<dbReference type="InterPro" id="IPR013783">
    <property type="entry name" value="Ig-like_fold"/>
</dbReference>
<keyword evidence="2" id="KW-1185">Reference proteome</keyword>
<evidence type="ECO:0000313" key="2">
    <source>
        <dbReference type="Proteomes" id="UP001139000"/>
    </source>
</evidence>
<evidence type="ECO:0000313" key="1">
    <source>
        <dbReference type="EMBL" id="MCF0064642.1"/>
    </source>
</evidence>
<sequence>MRNHLQNLRLLLVAFYLPVLITPESYGITNGERSGIKHKILVAPIFSQEPAPQAIGAGTILITSTWTGAIDNNWDNAANWSSNAVPDVYTDVEIAYQGHPVVSANSAARNVSILAGGSLTVSSGAAFTIAGKLTGPYVANAPDALTIFSSSEPQEIQPGTYANVRISGGNKTISGYNDLIVNGNFDFESGKVLLDYRSVHLGPAATISNFDKDKYFVVDYFQGGGLIRDVGSVEKIFPIGTSAGFTPMTIVHHGDPSPILALVLDGAYKHFNGGDAQGPPFASGVVNKTWFVFEGIGGVQYGKVSFTVQWNGTDEKPLFDREKCALATILGNSMWSYWQFDELMAAGGSDPYTLSRSNVEMGRFAVASEETLPVRLVKFEASQENKAISLNWLTADAVNVSHFEVEKSLDGKSFTKILEEQYLEGKHAYYVIDSDISQGLPAGGAIYYRLKMVDKDDTFAYSRIVSIHSNSSQTHVTFGSPNPFSNKVMVQVPWALSKHSKVTLKNISGQNISMRKVVLLKNEVDIEVDQALPAGQYVLTIHDQDTVRSVKLVKQ</sequence>